<evidence type="ECO:0000256" key="2">
    <source>
        <dbReference type="ARBA" id="ARBA00022729"/>
    </source>
</evidence>
<dbReference type="OrthoDB" id="2425929at2759"/>
<dbReference type="Pfam" id="PF10503">
    <property type="entry name" value="Esterase_PHB"/>
    <property type="match status" value="1"/>
</dbReference>
<evidence type="ECO:0000256" key="5">
    <source>
        <dbReference type="SAM" id="MobiDB-lite"/>
    </source>
</evidence>
<evidence type="ECO:0000256" key="1">
    <source>
        <dbReference type="ARBA" id="ARBA00022487"/>
    </source>
</evidence>
<dbReference type="Proteomes" id="UP000654370">
    <property type="component" value="Unassembled WGS sequence"/>
</dbReference>
<dbReference type="Gene3D" id="3.40.50.1820">
    <property type="entry name" value="alpha/beta hydrolase"/>
    <property type="match status" value="1"/>
</dbReference>
<accession>A0A8H7PPA1</accession>
<keyword evidence="4" id="KW-0964">Secreted</keyword>
<dbReference type="InterPro" id="IPR010126">
    <property type="entry name" value="Esterase_phb"/>
</dbReference>
<proteinExistence type="inferred from homology"/>
<organism evidence="6 7">
    <name type="scientific">Mortierella isabellina</name>
    <name type="common">Filamentous fungus</name>
    <name type="synonym">Umbelopsis isabellina</name>
    <dbReference type="NCBI Taxonomy" id="91625"/>
    <lineage>
        <taxon>Eukaryota</taxon>
        <taxon>Fungi</taxon>
        <taxon>Fungi incertae sedis</taxon>
        <taxon>Mucoromycota</taxon>
        <taxon>Mucoromycotina</taxon>
        <taxon>Umbelopsidomycetes</taxon>
        <taxon>Umbelopsidales</taxon>
        <taxon>Umbelopsidaceae</taxon>
        <taxon>Umbelopsis</taxon>
    </lineage>
</organism>
<dbReference type="GO" id="GO:0045493">
    <property type="term" value="P:xylan catabolic process"/>
    <property type="evidence" value="ECO:0007669"/>
    <property type="project" value="UniProtKB-UniRule"/>
</dbReference>
<dbReference type="AlphaFoldDB" id="A0A8H7PPA1"/>
<evidence type="ECO:0000313" key="6">
    <source>
        <dbReference type="EMBL" id="KAG2177899.1"/>
    </source>
</evidence>
<dbReference type="EMBL" id="JAEPQZ010000008">
    <property type="protein sequence ID" value="KAG2177899.1"/>
    <property type="molecule type" value="Genomic_DNA"/>
</dbReference>
<feature type="compositionally biased region" description="Low complexity" evidence="5">
    <location>
        <begin position="319"/>
        <end position="329"/>
    </location>
</feature>
<comment type="similarity">
    <text evidence="4">Belongs to the carbohydrate esterase 1 (CE1) family.</text>
</comment>
<comment type="subcellular location">
    <subcellularLocation>
        <location evidence="4">Secreted</location>
    </subcellularLocation>
</comment>
<dbReference type="NCBIfam" id="TIGR01840">
    <property type="entry name" value="esterase_phb"/>
    <property type="match status" value="1"/>
</dbReference>
<feature type="compositionally biased region" description="Low complexity" evidence="5">
    <location>
        <begin position="20"/>
        <end position="71"/>
    </location>
</feature>
<sequence length="360" mass="37388">MSAQQELSKKRDRFYLVSHTRTGLTTKTTTTTTTTKTTTTPSPTTTTTTNTGTPTSATSTTTATGTIPSATVHPTATPGTWQTFTASGSSVQYKVYTPSKYSSSQKVPLIMMLHGCTQNMNIFSDSTQYAGLAEAQNFIVVFPSQSTSVANSCWKWYDPTSQKRGGGDAAVLAGIITSVKGNGKWNIDNSRVYVGGLSAGAAMAAVMGATYPDYFTAIAVGSGLEYGAGTSASTLSLTQGGPAPATQGQAAFNAMGSYARSVPVLVFHGTGDYTVYPLNGDQVVEQYLVTDNLAAPNSGLNTAFGGGASSTDHGGQDITGSTSKSSGSVSGGYTYTVYTWNDNAGARVQYYKIDTMVGFG</sequence>
<name>A0A8H7PPA1_MORIS</name>
<evidence type="ECO:0000313" key="7">
    <source>
        <dbReference type="Proteomes" id="UP000654370"/>
    </source>
</evidence>
<keyword evidence="4" id="KW-0119">Carbohydrate metabolism</keyword>
<keyword evidence="2" id="KW-0732">Signal</keyword>
<dbReference type="InterPro" id="IPR029058">
    <property type="entry name" value="AB_hydrolase_fold"/>
</dbReference>
<dbReference type="PANTHER" id="PTHR43037:SF1">
    <property type="entry name" value="BLL1128 PROTEIN"/>
    <property type="match status" value="1"/>
</dbReference>
<keyword evidence="3 4" id="KW-0378">Hydrolase</keyword>
<dbReference type="SUPFAM" id="SSF53474">
    <property type="entry name" value="alpha/beta-Hydrolases"/>
    <property type="match status" value="1"/>
</dbReference>
<keyword evidence="7" id="KW-1185">Reference proteome</keyword>
<comment type="caution">
    <text evidence="6">The sequence shown here is derived from an EMBL/GenBank/DDBJ whole genome shotgun (WGS) entry which is preliminary data.</text>
</comment>
<protein>
    <recommendedName>
        <fullName evidence="4">Carboxylic ester hydrolase</fullName>
        <ecNumber evidence="4">3.1.1.-</ecNumber>
    </recommendedName>
</protein>
<keyword evidence="1 4" id="KW-0719">Serine esterase</keyword>
<gene>
    <name evidence="6" type="ORF">INT43_003146</name>
</gene>
<dbReference type="InterPro" id="IPR050955">
    <property type="entry name" value="Plant_Biomass_Hydrol_Est"/>
</dbReference>
<evidence type="ECO:0000256" key="3">
    <source>
        <dbReference type="ARBA" id="ARBA00022801"/>
    </source>
</evidence>
<keyword evidence="4" id="KW-0624">Polysaccharide degradation</keyword>
<dbReference type="EC" id="3.1.1.-" evidence="4"/>
<evidence type="ECO:0000256" key="4">
    <source>
        <dbReference type="RuleBase" id="RU367147"/>
    </source>
</evidence>
<dbReference type="PANTHER" id="PTHR43037">
    <property type="entry name" value="UNNAMED PRODUCT-RELATED"/>
    <property type="match status" value="1"/>
</dbReference>
<comment type="function">
    <text evidence="4">Esterase involved in the hydrolysis of xylan, a major structural heterogeneous polysaccharide found in plant biomass representing the second most abundant polysaccharide in the biosphere, after cellulose.</text>
</comment>
<dbReference type="GO" id="GO:0005576">
    <property type="term" value="C:extracellular region"/>
    <property type="evidence" value="ECO:0007669"/>
    <property type="project" value="UniProtKB-SubCell"/>
</dbReference>
<dbReference type="GO" id="GO:0052689">
    <property type="term" value="F:carboxylic ester hydrolase activity"/>
    <property type="evidence" value="ECO:0007669"/>
    <property type="project" value="UniProtKB-KW"/>
</dbReference>
<feature type="region of interest" description="Disordered" evidence="5">
    <location>
        <begin position="1"/>
        <end position="74"/>
    </location>
</feature>
<reference evidence="6" key="1">
    <citation type="submission" date="2020-12" db="EMBL/GenBank/DDBJ databases">
        <title>Metabolic potential, ecology and presence of endohyphal bacteria is reflected in genomic diversity of Mucoromycotina.</title>
        <authorList>
            <person name="Muszewska A."/>
            <person name="Okrasinska A."/>
            <person name="Steczkiewicz K."/>
            <person name="Drgas O."/>
            <person name="Orlowska M."/>
            <person name="Perlinska-Lenart U."/>
            <person name="Aleksandrzak-Piekarczyk T."/>
            <person name="Szatraj K."/>
            <person name="Zielenkiewicz U."/>
            <person name="Pilsyk S."/>
            <person name="Malc E."/>
            <person name="Mieczkowski P."/>
            <person name="Kruszewska J.S."/>
            <person name="Biernat P."/>
            <person name="Pawlowska J."/>
        </authorList>
    </citation>
    <scope>NUCLEOTIDE SEQUENCE</scope>
    <source>
        <strain evidence="6">WA0000067209</strain>
    </source>
</reference>
<feature type="region of interest" description="Disordered" evidence="5">
    <location>
        <begin position="304"/>
        <end position="329"/>
    </location>
</feature>